<comment type="caution">
    <text evidence="13">The sequence shown here is derived from an EMBL/GenBank/DDBJ whole genome shotgun (WGS) entry which is preliminary data.</text>
</comment>
<feature type="transmembrane region" description="Helical" evidence="10">
    <location>
        <begin position="313"/>
        <end position="342"/>
    </location>
</feature>
<accession>A0A9W8HPG2</accession>
<protein>
    <recommendedName>
        <fullName evidence="10">Palmitoyltransferase</fullName>
        <ecNumber evidence="10">2.3.1.225</ecNumber>
    </recommendedName>
</protein>
<evidence type="ECO:0000256" key="3">
    <source>
        <dbReference type="ARBA" id="ARBA00022692"/>
    </source>
</evidence>
<evidence type="ECO:0000256" key="6">
    <source>
        <dbReference type="ARBA" id="ARBA00023139"/>
    </source>
</evidence>
<keyword evidence="8 10" id="KW-0012">Acyltransferase</keyword>
<keyword evidence="2 10" id="KW-0808">Transferase</keyword>
<reference evidence="13" key="1">
    <citation type="submission" date="2022-07" db="EMBL/GenBank/DDBJ databases">
        <title>Phylogenomic reconstructions and comparative analyses of Kickxellomycotina fungi.</title>
        <authorList>
            <person name="Reynolds N.K."/>
            <person name="Stajich J.E."/>
            <person name="Barry K."/>
            <person name="Grigoriev I.V."/>
            <person name="Crous P."/>
            <person name="Smith M.E."/>
        </authorList>
    </citation>
    <scope>NUCLEOTIDE SEQUENCE</scope>
    <source>
        <strain evidence="13">BCRC 34489</strain>
    </source>
</reference>
<evidence type="ECO:0000256" key="10">
    <source>
        <dbReference type="RuleBase" id="RU079119"/>
    </source>
</evidence>
<dbReference type="AlphaFoldDB" id="A0A9W8HPG2"/>
<keyword evidence="4 10" id="KW-1133">Transmembrane helix</keyword>
<keyword evidence="5 10" id="KW-0472">Membrane</keyword>
<feature type="domain" description="Palmitoyltransferase DHHC" evidence="12">
    <location>
        <begin position="270"/>
        <end position="403"/>
    </location>
</feature>
<dbReference type="InterPro" id="IPR039859">
    <property type="entry name" value="PFA4/ZDH16/20/ERF2-like"/>
</dbReference>
<dbReference type="PANTHER" id="PTHR22883">
    <property type="entry name" value="ZINC FINGER DHHC DOMAIN CONTAINING PROTEIN"/>
    <property type="match status" value="1"/>
</dbReference>
<comment type="similarity">
    <text evidence="10">Belongs to the DHHC palmitoyltransferase family.</text>
</comment>
<evidence type="ECO:0000256" key="1">
    <source>
        <dbReference type="ARBA" id="ARBA00004141"/>
    </source>
</evidence>
<proteinExistence type="inferred from homology"/>
<comment type="subcellular location">
    <subcellularLocation>
        <location evidence="1">Membrane</location>
        <topology evidence="1">Multi-pass membrane protein</topology>
    </subcellularLocation>
</comment>
<comment type="domain">
    <text evidence="10">The DHHC domain is required for palmitoyltransferase activity.</text>
</comment>
<evidence type="ECO:0000256" key="5">
    <source>
        <dbReference type="ARBA" id="ARBA00023136"/>
    </source>
</evidence>
<evidence type="ECO:0000256" key="8">
    <source>
        <dbReference type="ARBA" id="ARBA00023315"/>
    </source>
</evidence>
<feature type="transmembrane region" description="Helical" evidence="10">
    <location>
        <begin position="693"/>
        <end position="714"/>
    </location>
</feature>
<dbReference type="InterPro" id="IPR043504">
    <property type="entry name" value="Peptidase_S1_PA_chymotrypsin"/>
</dbReference>
<dbReference type="InterPro" id="IPR001594">
    <property type="entry name" value="Palmitoyltrfase_DHHC"/>
</dbReference>
<evidence type="ECO:0000256" key="2">
    <source>
        <dbReference type="ARBA" id="ARBA00022679"/>
    </source>
</evidence>
<dbReference type="GO" id="GO:0005783">
    <property type="term" value="C:endoplasmic reticulum"/>
    <property type="evidence" value="ECO:0007669"/>
    <property type="project" value="TreeGrafter"/>
</dbReference>
<name>A0A9W8HPG2_9FUNG</name>
<dbReference type="GO" id="GO:0005794">
    <property type="term" value="C:Golgi apparatus"/>
    <property type="evidence" value="ECO:0007669"/>
    <property type="project" value="TreeGrafter"/>
</dbReference>
<comment type="catalytic activity">
    <reaction evidence="9 10">
        <text>L-cysteinyl-[protein] + hexadecanoyl-CoA = S-hexadecanoyl-L-cysteinyl-[protein] + CoA</text>
        <dbReference type="Rhea" id="RHEA:36683"/>
        <dbReference type="Rhea" id="RHEA-COMP:10131"/>
        <dbReference type="Rhea" id="RHEA-COMP:11032"/>
        <dbReference type="ChEBI" id="CHEBI:29950"/>
        <dbReference type="ChEBI" id="CHEBI:57287"/>
        <dbReference type="ChEBI" id="CHEBI:57379"/>
        <dbReference type="ChEBI" id="CHEBI:74151"/>
        <dbReference type="EC" id="2.3.1.225"/>
    </reaction>
</comment>
<dbReference type="PROSITE" id="PS50216">
    <property type="entry name" value="DHHC"/>
    <property type="match status" value="1"/>
</dbReference>
<evidence type="ECO:0000256" key="4">
    <source>
        <dbReference type="ARBA" id="ARBA00022989"/>
    </source>
</evidence>
<evidence type="ECO:0000256" key="11">
    <source>
        <dbReference type="SAM" id="MobiDB-lite"/>
    </source>
</evidence>
<feature type="transmembrane region" description="Helical" evidence="10">
    <location>
        <begin position="362"/>
        <end position="388"/>
    </location>
</feature>
<evidence type="ECO:0000313" key="14">
    <source>
        <dbReference type="Proteomes" id="UP001140172"/>
    </source>
</evidence>
<dbReference type="OrthoDB" id="5565075at2759"/>
<evidence type="ECO:0000256" key="7">
    <source>
        <dbReference type="ARBA" id="ARBA00023288"/>
    </source>
</evidence>
<feature type="region of interest" description="Disordered" evidence="11">
    <location>
        <begin position="29"/>
        <end position="102"/>
    </location>
</feature>
<feature type="compositionally biased region" description="Polar residues" evidence="11">
    <location>
        <begin position="30"/>
        <end position="39"/>
    </location>
</feature>
<dbReference type="EMBL" id="JANBUM010000074">
    <property type="protein sequence ID" value="KAJ2786052.1"/>
    <property type="molecule type" value="Genomic_DNA"/>
</dbReference>
<evidence type="ECO:0000313" key="13">
    <source>
        <dbReference type="EMBL" id="KAJ2786052.1"/>
    </source>
</evidence>
<keyword evidence="6" id="KW-0564">Palmitate</keyword>
<dbReference type="EC" id="2.3.1.225" evidence="10"/>
<gene>
    <name evidence="13" type="ORF">GGI15_001719</name>
</gene>
<feature type="transmembrane region" description="Helical" evidence="10">
    <location>
        <begin position="217"/>
        <end position="239"/>
    </location>
</feature>
<dbReference type="GO" id="GO:0006612">
    <property type="term" value="P:protein targeting to membrane"/>
    <property type="evidence" value="ECO:0007669"/>
    <property type="project" value="TreeGrafter"/>
</dbReference>
<dbReference type="InterPro" id="IPR009003">
    <property type="entry name" value="Peptidase_S1_PA"/>
</dbReference>
<evidence type="ECO:0000259" key="12">
    <source>
        <dbReference type="Pfam" id="PF01529"/>
    </source>
</evidence>
<evidence type="ECO:0000256" key="9">
    <source>
        <dbReference type="ARBA" id="ARBA00048048"/>
    </source>
</evidence>
<keyword evidence="7" id="KW-0449">Lipoprotein</keyword>
<dbReference type="SUPFAM" id="SSF50494">
    <property type="entry name" value="Trypsin-like serine proteases"/>
    <property type="match status" value="1"/>
</dbReference>
<sequence length="787" mass="86083">MAVADRPAEYLELGAVKVRPKAARLLGLVTPTSASSPWPSDTPKPSGVPAKRSNSFSQRLLDTAPDSSSSSSLHEPLTPQSPISNTPLSESPELSSKASQWVPDWPEPDAEYVDMLRLRRASPAMPLAEPRDAEHVLAVDDPLVVWQQVARLPRCAGMPRDATNRWVRRRGWQLPVDPLFATQWAVSLTLSLGYFALLRPLGGAADAVVGGIARASVVAWLGAGCILAAHFFALVASWVDPEAPEVRARAVERNLYYKQTWGVPVVDPATSMCRVCRVHARPHTRHCKRCNKCVLGLDHHCRWLNTCIGTRNYAWFFATVSMGFIALLFVFLMALRLVYLAAVREDVFQTVALKAFGRPVHVLAACLLAFYTVASAGFLVAIGMLLGLHIRLCLRNQTTVEYSSGTAAMLLSLKAGYVSANCLEFNSDKTLSKSTVYSVAVYIGNTNNSNSDILIHQLDISDIHVHPNYDSSTLEYNIAVIEFNKDSTDTYKPYIAASPFLLGNSSYVFRSVDESSDKWSVPISYGMPGEDGDCASYSGVYAANDLILLCTTSVATQSYNGTCKLPSGSLYSLLGNDIGVVGLFSHSVLLGDNPCDNSTKWYNYYSYLYHFDSFAASVLNRSIDVFQLGVGTYTDDDSGNLEYITNNPAYVNMDGKLQIGGDMYTRLAEYTSAVASQTPVADSNNGLSRSAKIIIGVVIPVGVIIAAIGVFLFYRWWKFRKQDKAWDPNTESLSYYERANELGGAGEAVPPPYFRTVDPALAISDEIVTSTTAQLAQPEPAHDQEKQ</sequence>
<feature type="compositionally biased region" description="Polar residues" evidence="11">
    <location>
        <begin position="78"/>
        <end position="99"/>
    </location>
</feature>
<dbReference type="GO" id="GO:0019706">
    <property type="term" value="F:protein-cysteine S-palmitoyltransferase activity"/>
    <property type="evidence" value="ECO:0007669"/>
    <property type="project" value="UniProtKB-EC"/>
</dbReference>
<dbReference type="Proteomes" id="UP001140172">
    <property type="component" value="Unassembled WGS sequence"/>
</dbReference>
<dbReference type="Gene3D" id="2.40.10.10">
    <property type="entry name" value="Trypsin-like serine proteases"/>
    <property type="match status" value="1"/>
</dbReference>
<dbReference type="GO" id="GO:0016020">
    <property type="term" value="C:membrane"/>
    <property type="evidence" value="ECO:0007669"/>
    <property type="project" value="UniProtKB-SubCell"/>
</dbReference>
<organism evidence="13 14">
    <name type="scientific">Coemansia interrupta</name>
    <dbReference type="NCBI Taxonomy" id="1126814"/>
    <lineage>
        <taxon>Eukaryota</taxon>
        <taxon>Fungi</taxon>
        <taxon>Fungi incertae sedis</taxon>
        <taxon>Zoopagomycota</taxon>
        <taxon>Kickxellomycotina</taxon>
        <taxon>Kickxellomycetes</taxon>
        <taxon>Kickxellales</taxon>
        <taxon>Kickxellaceae</taxon>
        <taxon>Coemansia</taxon>
    </lineage>
</organism>
<keyword evidence="14" id="KW-1185">Reference proteome</keyword>
<dbReference type="Pfam" id="PF01529">
    <property type="entry name" value="DHHC"/>
    <property type="match status" value="1"/>
</dbReference>
<keyword evidence="3 10" id="KW-0812">Transmembrane</keyword>